<evidence type="ECO:0000256" key="5">
    <source>
        <dbReference type="ARBA" id="ARBA00022777"/>
    </source>
</evidence>
<dbReference type="Proteomes" id="UP000019763">
    <property type="component" value="Unassembled WGS sequence"/>
</dbReference>
<evidence type="ECO:0000313" key="11">
    <source>
        <dbReference type="Proteomes" id="UP000019763"/>
    </source>
</evidence>
<gene>
    <name evidence="10" type="ORF">GNI_054340</name>
</gene>
<dbReference type="PANTHER" id="PTHR47634:SF9">
    <property type="entry name" value="PROTEIN KINASE DOMAIN-CONTAINING PROTEIN-RELATED"/>
    <property type="match status" value="1"/>
</dbReference>
<keyword evidence="5 10" id="KW-0418">Kinase</keyword>
<comment type="caution">
    <text evidence="10">The sequence shown here is derived from an EMBL/GenBank/DDBJ whole genome shotgun (WGS) entry which is preliminary data.</text>
</comment>
<evidence type="ECO:0000256" key="4">
    <source>
        <dbReference type="ARBA" id="ARBA00022741"/>
    </source>
</evidence>
<dbReference type="OrthoDB" id="2649at2759"/>
<dbReference type="InterPro" id="IPR011009">
    <property type="entry name" value="Kinase-like_dom_sf"/>
</dbReference>
<evidence type="ECO:0000256" key="6">
    <source>
        <dbReference type="ARBA" id="ARBA00022840"/>
    </source>
</evidence>
<evidence type="ECO:0000256" key="1">
    <source>
        <dbReference type="ARBA" id="ARBA00012513"/>
    </source>
</evidence>
<keyword evidence="11" id="KW-1185">Reference proteome</keyword>
<keyword evidence="4" id="KW-0547">Nucleotide-binding</keyword>
<comment type="catalytic activity">
    <reaction evidence="8">
        <text>L-seryl-[protein] + ATP = O-phospho-L-seryl-[protein] + ADP + H(+)</text>
        <dbReference type="Rhea" id="RHEA:17989"/>
        <dbReference type="Rhea" id="RHEA-COMP:9863"/>
        <dbReference type="Rhea" id="RHEA-COMP:11604"/>
        <dbReference type="ChEBI" id="CHEBI:15378"/>
        <dbReference type="ChEBI" id="CHEBI:29999"/>
        <dbReference type="ChEBI" id="CHEBI:30616"/>
        <dbReference type="ChEBI" id="CHEBI:83421"/>
        <dbReference type="ChEBI" id="CHEBI:456216"/>
        <dbReference type="EC" id="2.7.11.1"/>
    </reaction>
</comment>
<dbReference type="InterPro" id="IPR051334">
    <property type="entry name" value="SRPK"/>
</dbReference>
<organism evidence="10 11">
    <name type="scientific">Gregarina niphandrodes</name>
    <name type="common">Septate eugregarine</name>
    <dbReference type="NCBI Taxonomy" id="110365"/>
    <lineage>
        <taxon>Eukaryota</taxon>
        <taxon>Sar</taxon>
        <taxon>Alveolata</taxon>
        <taxon>Apicomplexa</taxon>
        <taxon>Conoidasida</taxon>
        <taxon>Gregarinasina</taxon>
        <taxon>Eugregarinorida</taxon>
        <taxon>Gregarinidae</taxon>
        <taxon>Gregarina</taxon>
    </lineage>
</organism>
<reference evidence="10" key="1">
    <citation type="submission" date="2013-12" db="EMBL/GenBank/DDBJ databases">
        <authorList>
            <person name="Omoto C.K."/>
            <person name="Sibley D."/>
            <person name="Venepally P."/>
            <person name="Hadjithomas M."/>
            <person name="Karamycheva S."/>
            <person name="Brunk B."/>
            <person name="Roos D."/>
            <person name="Caler E."/>
            <person name="Lorenzi H."/>
        </authorList>
    </citation>
    <scope>NUCLEOTIDE SEQUENCE</scope>
</reference>
<comment type="catalytic activity">
    <reaction evidence="7">
        <text>L-threonyl-[protein] + ATP = O-phospho-L-threonyl-[protein] + ADP + H(+)</text>
        <dbReference type="Rhea" id="RHEA:46608"/>
        <dbReference type="Rhea" id="RHEA-COMP:11060"/>
        <dbReference type="Rhea" id="RHEA-COMP:11605"/>
        <dbReference type="ChEBI" id="CHEBI:15378"/>
        <dbReference type="ChEBI" id="CHEBI:30013"/>
        <dbReference type="ChEBI" id="CHEBI:30616"/>
        <dbReference type="ChEBI" id="CHEBI:61977"/>
        <dbReference type="ChEBI" id="CHEBI:456216"/>
        <dbReference type="EC" id="2.7.11.1"/>
    </reaction>
</comment>
<keyword evidence="2" id="KW-0723">Serine/threonine-protein kinase</keyword>
<keyword evidence="3" id="KW-0808">Transferase</keyword>
<dbReference type="Gene3D" id="1.10.510.10">
    <property type="entry name" value="Transferase(Phosphotransferase) domain 1"/>
    <property type="match status" value="1"/>
</dbReference>
<accession>A0A023B933</accession>
<dbReference type="InterPro" id="IPR000719">
    <property type="entry name" value="Prot_kinase_dom"/>
</dbReference>
<evidence type="ECO:0000256" key="3">
    <source>
        <dbReference type="ARBA" id="ARBA00022679"/>
    </source>
</evidence>
<dbReference type="EC" id="2.7.11.1" evidence="1"/>
<dbReference type="AlphaFoldDB" id="A0A023B933"/>
<name>A0A023B933_GRENI</name>
<dbReference type="PANTHER" id="PTHR47634">
    <property type="entry name" value="PROTEIN KINASE DOMAIN-CONTAINING PROTEIN-RELATED"/>
    <property type="match status" value="1"/>
</dbReference>
<dbReference type="Pfam" id="PF00069">
    <property type="entry name" value="Pkinase"/>
    <property type="match status" value="1"/>
</dbReference>
<dbReference type="SMART" id="SM00220">
    <property type="entry name" value="S_TKc"/>
    <property type="match status" value="1"/>
</dbReference>
<dbReference type="RefSeq" id="XP_011129873.1">
    <property type="nucleotide sequence ID" value="XM_011131571.1"/>
</dbReference>
<evidence type="ECO:0000256" key="7">
    <source>
        <dbReference type="ARBA" id="ARBA00047899"/>
    </source>
</evidence>
<dbReference type="SUPFAM" id="SSF56112">
    <property type="entry name" value="Protein kinase-like (PK-like)"/>
    <property type="match status" value="1"/>
</dbReference>
<keyword evidence="6" id="KW-0067">ATP-binding</keyword>
<dbReference type="GO" id="GO:0004674">
    <property type="term" value="F:protein serine/threonine kinase activity"/>
    <property type="evidence" value="ECO:0007669"/>
    <property type="project" value="UniProtKB-KW"/>
</dbReference>
<feature type="domain" description="Protein kinase" evidence="9">
    <location>
        <begin position="23"/>
        <end position="351"/>
    </location>
</feature>
<dbReference type="FunFam" id="1.10.510.10:FF:000275">
    <property type="entry name" value="SRSF protein kinase 2 isoform X3"/>
    <property type="match status" value="1"/>
</dbReference>
<dbReference type="GeneID" id="22911995"/>
<dbReference type="eggNOG" id="KOG1290">
    <property type="taxonomic scope" value="Eukaryota"/>
</dbReference>
<protein>
    <recommendedName>
        <fullName evidence="1">non-specific serine/threonine protein kinase</fullName>
        <ecNumber evidence="1">2.7.11.1</ecNumber>
    </recommendedName>
</protein>
<dbReference type="VEuPathDB" id="CryptoDB:GNI_054340"/>
<evidence type="ECO:0000256" key="8">
    <source>
        <dbReference type="ARBA" id="ARBA00048679"/>
    </source>
</evidence>
<dbReference type="GO" id="GO:0000245">
    <property type="term" value="P:spliceosomal complex assembly"/>
    <property type="evidence" value="ECO:0007669"/>
    <property type="project" value="TreeGrafter"/>
</dbReference>
<sequence>MRPSLCPSIPETGLFVLEKRSQRFFGGRKGKGRGGAVVAKQTDRVAPVTEKALRVDALGEEVDGEYLDLPLNLKFPPKGSQPPLLGRRKVALASGDVRLTRSLRDIADYKRNFPDLYSHGRQPLIWLPRNTYEAHMRSSALGAPAEPAKINIPPFGPVAENEKLSVIMTPEGAFDLKPLDASVFVAMSAQYKIVDLGNGCWVHKHFSPDIQTRQYRAPEVLIGAGYDTSADIWSFACLMFEMITGDYLFEPKGAADYSRDEDHLALVIELLGPLPRSLLAKAPDSQRIFTPEGTLRRIVDLKFWGLEDVLINRYHLPPSEASYLTDFLLPMLELDPNQRASAYEMLDHPWLRLKQTATQTIPEHVTITPHSVQPPPPHFIGLVGPSLPAWTQHPSNPGHHSPAHNYSVCSYVKLPRKQELLLGGNTPILLPQAAQVVRGLANDLREL</sequence>
<proteinExistence type="predicted"/>
<dbReference type="EMBL" id="AFNH02000415">
    <property type="protein sequence ID" value="EZG70718.1"/>
    <property type="molecule type" value="Genomic_DNA"/>
</dbReference>
<dbReference type="PROSITE" id="PS50011">
    <property type="entry name" value="PROTEIN_KINASE_DOM"/>
    <property type="match status" value="1"/>
</dbReference>
<evidence type="ECO:0000256" key="2">
    <source>
        <dbReference type="ARBA" id="ARBA00022527"/>
    </source>
</evidence>
<dbReference type="GO" id="GO:0005524">
    <property type="term" value="F:ATP binding"/>
    <property type="evidence" value="ECO:0007669"/>
    <property type="project" value="UniProtKB-KW"/>
</dbReference>
<evidence type="ECO:0000259" key="9">
    <source>
        <dbReference type="PROSITE" id="PS50011"/>
    </source>
</evidence>
<dbReference type="GO" id="GO:0050684">
    <property type="term" value="P:regulation of mRNA processing"/>
    <property type="evidence" value="ECO:0007669"/>
    <property type="project" value="TreeGrafter"/>
</dbReference>
<evidence type="ECO:0000313" key="10">
    <source>
        <dbReference type="EMBL" id="EZG70718.1"/>
    </source>
</evidence>